<evidence type="ECO:0000313" key="1">
    <source>
        <dbReference type="EnsemblMetazoa" id="GPAI025195-PA"/>
    </source>
</evidence>
<accession>A0A1A9ZU73</accession>
<reference evidence="1" key="2">
    <citation type="submission" date="2020-05" db="UniProtKB">
        <authorList>
            <consortium name="EnsemblMetazoa"/>
        </authorList>
    </citation>
    <scope>IDENTIFICATION</scope>
    <source>
        <strain evidence="1">IAEA</strain>
    </source>
</reference>
<sequence length="170" mass="19179">MLSVVGTERMPVLARTTIRFVLELSAPDRLFSTALSVGPPSPVWLSGAETEGAFLRLVNVLNLTGNFDLFNFFNSIAEIFERERPSPSSPKINVSLRLGTTSICETGERLLSFTICLLPTFVPDVEVRSFGKSRPRGRDERQLRKNAIYMFLLFFQKTLTSSSQTWRLEN</sequence>
<evidence type="ECO:0000313" key="2">
    <source>
        <dbReference type="Proteomes" id="UP000092445"/>
    </source>
</evidence>
<protein>
    <submittedName>
        <fullName evidence="1">Uncharacterized protein</fullName>
    </submittedName>
</protein>
<keyword evidence="2" id="KW-1185">Reference proteome</keyword>
<reference evidence="2" key="1">
    <citation type="submission" date="2014-03" db="EMBL/GenBank/DDBJ databases">
        <authorList>
            <person name="Aksoy S."/>
            <person name="Warren W."/>
            <person name="Wilson R.K."/>
        </authorList>
    </citation>
    <scope>NUCLEOTIDE SEQUENCE [LARGE SCALE GENOMIC DNA]</scope>
    <source>
        <strain evidence="2">IAEA</strain>
    </source>
</reference>
<dbReference type="EnsemblMetazoa" id="GPAI025195-RA">
    <property type="protein sequence ID" value="GPAI025195-PA"/>
    <property type="gene ID" value="GPAI025195"/>
</dbReference>
<dbReference type="Proteomes" id="UP000092445">
    <property type="component" value="Unassembled WGS sequence"/>
</dbReference>
<proteinExistence type="predicted"/>
<dbReference type="VEuPathDB" id="VectorBase:GPAI025195"/>
<dbReference type="AlphaFoldDB" id="A0A1A9ZU73"/>
<organism evidence="1 2">
    <name type="scientific">Glossina pallidipes</name>
    <name type="common">Tsetse fly</name>
    <dbReference type="NCBI Taxonomy" id="7398"/>
    <lineage>
        <taxon>Eukaryota</taxon>
        <taxon>Metazoa</taxon>
        <taxon>Ecdysozoa</taxon>
        <taxon>Arthropoda</taxon>
        <taxon>Hexapoda</taxon>
        <taxon>Insecta</taxon>
        <taxon>Pterygota</taxon>
        <taxon>Neoptera</taxon>
        <taxon>Endopterygota</taxon>
        <taxon>Diptera</taxon>
        <taxon>Brachycera</taxon>
        <taxon>Muscomorpha</taxon>
        <taxon>Hippoboscoidea</taxon>
        <taxon>Glossinidae</taxon>
        <taxon>Glossina</taxon>
    </lineage>
</organism>
<name>A0A1A9ZU73_GLOPL</name>